<name>W1PAZ0_AMBTC</name>
<dbReference type="PANTHER" id="PTHR10501">
    <property type="entry name" value="U1 SMALL NUCLEAR RIBONUCLEOPROTEIN A/U2 SMALL NUCLEAR RIBONUCLEOPROTEIN B"/>
    <property type="match status" value="1"/>
</dbReference>
<evidence type="ECO:0000313" key="5">
    <source>
        <dbReference type="Proteomes" id="UP000017836"/>
    </source>
</evidence>
<protein>
    <recommendedName>
        <fullName evidence="3">RRM domain-containing protein</fullName>
    </recommendedName>
</protein>
<dbReference type="HOGENOM" id="CLU_078642_2_1_1"/>
<dbReference type="SUPFAM" id="SSF54928">
    <property type="entry name" value="RNA-binding domain, RBD"/>
    <property type="match status" value="1"/>
</dbReference>
<dbReference type="GO" id="GO:0003729">
    <property type="term" value="F:mRNA binding"/>
    <property type="evidence" value="ECO:0000318"/>
    <property type="project" value="GO_Central"/>
</dbReference>
<dbReference type="Proteomes" id="UP000017836">
    <property type="component" value="Unassembled WGS sequence"/>
</dbReference>
<dbReference type="Gramene" id="ERN04864">
    <property type="protein sequence ID" value="ERN04864"/>
    <property type="gene ID" value="AMTR_s00146p00086180"/>
</dbReference>
<evidence type="ECO:0000313" key="4">
    <source>
        <dbReference type="EMBL" id="ERN04864.1"/>
    </source>
</evidence>
<accession>W1PAZ0</accession>
<dbReference type="Gene3D" id="3.30.70.330">
    <property type="match status" value="1"/>
</dbReference>
<evidence type="ECO:0000256" key="2">
    <source>
        <dbReference type="PROSITE-ProRule" id="PRU00176"/>
    </source>
</evidence>
<dbReference type="Pfam" id="PF00076">
    <property type="entry name" value="RRM_1"/>
    <property type="match status" value="1"/>
</dbReference>
<dbReference type="PROSITE" id="PS50102">
    <property type="entry name" value="RRM"/>
    <property type="match status" value="1"/>
</dbReference>
<evidence type="ECO:0000259" key="3">
    <source>
        <dbReference type="PROSITE" id="PS50102"/>
    </source>
</evidence>
<reference evidence="5" key="1">
    <citation type="journal article" date="2013" name="Science">
        <title>The Amborella genome and the evolution of flowering plants.</title>
        <authorList>
            <consortium name="Amborella Genome Project"/>
        </authorList>
    </citation>
    <scope>NUCLEOTIDE SEQUENCE [LARGE SCALE GENOMIC DNA]</scope>
</reference>
<sequence length="178" mass="19161">MADPYWRYSAETGRSSWGANDSRGASSEFLQNDILQYRPGVYGLHNVGGIGTHYTPGLSGFTTGTSGFSTGTSVGALSTSLEDPTSINQRSDEGVGGSLKNVDGVLADESRMLFVDGLPTDCTRREVSHLFRPFIGFKDIKVVHKEPRRAGDKALVLCFVEFMDAKYAATALDALQGI</sequence>
<evidence type="ECO:0000256" key="1">
    <source>
        <dbReference type="ARBA" id="ARBA00022884"/>
    </source>
</evidence>
<organism evidence="4 5">
    <name type="scientific">Amborella trichopoda</name>
    <dbReference type="NCBI Taxonomy" id="13333"/>
    <lineage>
        <taxon>Eukaryota</taxon>
        <taxon>Viridiplantae</taxon>
        <taxon>Streptophyta</taxon>
        <taxon>Embryophyta</taxon>
        <taxon>Tracheophyta</taxon>
        <taxon>Spermatophyta</taxon>
        <taxon>Magnoliopsida</taxon>
        <taxon>Amborellales</taxon>
        <taxon>Amborellaceae</taxon>
        <taxon>Amborella</taxon>
    </lineage>
</organism>
<dbReference type="InterPro" id="IPR035979">
    <property type="entry name" value="RBD_domain_sf"/>
</dbReference>
<dbReference type="InterPro" id="IPR012677">
    <property type="entry name" value="Nucleotide-bd_a/b_plait_sf"/>
</dbReference>
<keyword evidence="1 2" id="KW-0694">RNA-binding</keyword>
<keyword evidence="5" id="KW-1185">Reference proteome</keyword>
<dbReference type="EMBL" id="KI394155">
    <property type="protein sequence ID" value="ERN04864.1"/>
    <property type="molecule type" value="Genomic_DNA"/>
</dbReference>
<feature type="domain" description="RRM" evidence="3">
    <location>
        <begin position="111"/>
        <end position="178"/>
    </location>
</feature>
<dbReference type="AlphaFoldDB" id="W1PAZ0"/>
<dbReference type="KEGG" id="atr:18433030"/>
<dbReference type="InterPro" id="IPR000504">
    <property type="entry name" value="RRM_dom"/>
</dbReference>
<gene>
    <name evidence="4" type="ORF">AMTR_s00146p00086180</name>
</gene>
<proteinExistence type="predicted"/>
<dbReference type="eggNOG" id="ENOG502RY61">
    <property type="taxonomic scope" value="Eukaryota"/>
</dbReference>
<dbReference type="OrthoDB" id="431169at2759"/>
<dbReference type="OMA" id="NHINDFR"/>